<gene>
    <name evidence="3" type="primary">bacC_6</name>
    <name evidence="3" type="ORF">SDC9_36044</name>
</gene>
<evidence type="ECO:0000313" key="3">
    <source>
        <dbReference type="EMBL" id="MPL89999.1"/>
    </source>
</evidence>
<dbReference type="EC" id="1.1.1.385" evidence="3"/>
<dbReference type="PRINTS" id="PR00080">
    <property type="entry name" value="SDRFAMILY"/>
</dbReference>
<dbReference type="GO" id="GO:0016491">
    <property type="term" value="F:oxidoreductase activity"/>
    <property type="evidence" value="ECO:0007669"/>
    <property type="project" value="UniProtKB-KW"/>
</dbReference>
<dbReference type="PANTHER" id="PTHR43477">
    <property type="entry name" value="DIHYDROANTICAPSIN 7-DEHYDROGENASE"/>
    <property type="match status" value="1"/>
</dbReference>
<dbReference type="InterPro" id="IPR036291">
    <property type="entry name" value="NAD(P)-bd_dom_sf"/>
</dbReference>
<comment type="caution">
    <text evidence="3">The sequence shown here is derived from an EMBL/GenBank/DDBJ whole genome shotgun (WGS) entry which is preliminary data.</text>
</comment>
<organism evidence="3">
    <name type="scientific">bioreactor metagenome</name>
    <dbReference type="NCBI Taxonomy" id="1076179"/>
    <lineage>
        <taxon>unclassified sequences</taxon>
        <taxon>metagenomes</taxon>
        <taxon>ecological metagenomes</taxon>
    </lineage>
</organism>
<keyword evidence="2 3" id="KW-0560">Oxidoreductase</keyword>
<dbReference type="AlphaFoldDB" id="A0A644VF46"/>
<evidence type="ECO:0000256" key="1">
    <source>
        <dbReference type="ARBA" id="ARBA00006484"/>
    </source>
</evidence>
<dbReference type="PRINTS" id="PR00081">
    <property type="entry name" value="GDHRDH"/>
</dbReference>
<proteinExistence type="inferred from homology"/>
<protein>
    <submittedName>
        <fullName evidence="3">Dihydroanticapsin 7-dehydrogenase</fullName>
        <ecNumber evidence="3">1.1.1.385</ecNumber>
    </submittedName>
</protein>
<dbReference type="InterPro" id="IPR002347">
    <property type="entry name" value="SDR_fam"/>
</dbReference>
<name>A0A644VF46_9ZZZZ</name>
<dbReference type="EMBL" id="VSSQ01000292">
    <property type="protein sequence ID" value="MPL89999.1"/>
    <property type="molecule type" value="Genomic_DNA"/>
</dbReference>
<accession>A0A644VF46</accession>
<comment type="similarity">
    <text evidence="1">Belongs to the short-chain dehydrogenases/reductases (SDR) family.</text>
</comment>
<sequence length="254" mass="26977">MENPFSLVGKNIVITGASSGIGRQTAVICSQMGARVVLIARNNERLKETLSLMQSPESHLVYSVDLAELSGIEAAIKEAVVNMGKLHGLVNAAGISTTLPLKLISNDKLDEFFRTNVYSAIQMSKLFSKQANVSNEGGSVILFSSVMGIVGETGKTLYSLAKGALIPAAKSMALEFASKKIRFNAISPGVVVTPMSQKAIYSQDEESLNKITALHPLGLGKPEDIANACVYLLSDAARWVTGSNLIIDGGYTAR</sequence>
<dbReference type="Pfam" id="PF13561">
    <property type="entry name" value="adh_short_C2"/>
    <property type="match status" value="1"/>
</dbReference>
<reference evidence="3" key="1">
    <citation type="submission" date="2019-08" db="EMBL/GenBank/DDBJ databases">
        <authorList>
            <person name="Kucharzyk K."/>
            <person name="Murdoch R.W."/>
            <person name="Higgins S."/>
            <person name="Loffler F."/>
        </authorList>
    </citation>
    <scope>NUCLEOTIDE SEQUENCE</scope>
</reference>
<evidence type="ECO:0000256" key="2">
    <source>
        <dbReference type="ARBA" id="ARBA00023002"/>
    </source>
</evidence>
<dbReference type="Gene3D" id="3.40.50.720">
    <property type="entry name" value="NAD(P)-binding Rossmann-like Domain"/>
    <property type="match status" value="1"/>
</dbReference>
<dbReference type="PANTHER" id="PTHR43477:SF1">
    <property type="entry name" value="DIHYDROANTICAPSIN 7-DEHYDROGENASE"/>
    <property type="match status" value="1"/>
</dbReference>
<dbReference type="CDD" id="cd05233">
    <property type="entry name" value="SDR_c"/>
    <property type="match status" value="1"/>
</dbReference>
<dbReference type="FunFam" id="3.40.50.720:FF:000084">
    <property type="entry name" value="Short-chain dehydrogenase reductase"/>
    <property type="match status" value="1"/>
</dbReference>
<dbReference type="InterPro" id="IPR051122">
    <property type="entry name" value="SDR_DHRS6-like"/>
</dbReference>
<dbReference type="SUPFAM" id="SSF51735">
    <property type="entry name" value="NAD(P)-binding Rossmann-fold domains"/>
    <property type="match status" value="1"/>
</dbReference>